<proteinExistence type="predicted"/>
<dbReference type="EMBL" id="JABBXD010000001">
    <property type="protein sequence ID" value="MBD3584288.1"/>
    <property type="molecule type" value="Genomic_DNA"/>
</dbReference>
<comment type="caution">
    <text evidence="1">The sequence shown here is derived from an EMBL/GenBank/DDBJ whole genome shotgun (WGS) entry which is preliminary data.</text>
</comment>
<organism evidence="1 2">
    <name type="scientific">Salinimonas profundi</name>
    <dbReference type="NCBI Taxonomy" id="2729140"/>
    <lineage>
        <taxon>Bacteria</taxon>
        <taxon>Pseudomonadati</taxon>
        <taxon>Pseudomonadota</taxon>
        <taxon>Gammaproteobacteria</taxon>
        <taxon>Alteromonadales</taxon>
        <taxon>Alteromonadaceae</taxon>
        <taxon>Alteromonas/Salinimonas group</taxon>
        <taxon>Salinimonas</taxon>
    </lineage>
</organism>
<reference evidence="1 2" key="1">
    <citation type="submission" date="2020-04" db="EMBL/GenBank/DDBJ databases">
        <title>Salinimonas sp. HHU 13199.</title>
        <authorList>
            <person name="Cui X."/>
            <person name="Zhang D."/>
        </authorList>
    </citation>
    <scope>NUCLEOTIDE SEQUENCE [LARGE SCALE GENOMIC DNA]</scope>
    <source>
        <strain evidence="1 2">HHU 13199</strain>
    </source>
</reference>
<sequence>MACLRAVASLELPDAMIGAGFIRNMIWDALHQYSVASPLNDIDVVYFDKADTSRATEQDYEQRLAAMYPAANWEVRNQARMHTCHNDVAYQDTSDGIRRWVELPTCVGVKLCGDQLRWFAPYGLRENWKGEIRINPEFPRPAVFTQRVAKKDWLSRWPHLTVVQP</sequence>
<name>A0ABR8LFH2_9ALTE</name>
<keyword evidence="2" id="KW-1185">Reference proteome</keyword>
<dbReference type="PANTHER" id="PTHR39166:SF1">
    <property type="entry name" value="BLL1166 PROTEIN"/>
    <property type="match status" value="1"/>
</dbReference>
<dbReference type="Pfam" id="PF06042">
    <property type="entry name" value="NTP_transf_6"/>
    <property type="match status" value="1"/>
</dbReference>
<gene>
    <name evidence="1" type="ORF">HHX48_00895</name>
</gene>
<evidence type="ECO:0000313" key="1">
    <source>
        <dbReference type="EMBL" id="MBD3584288.1"/>
    </source>
</evidence>
<dbReference type="InterPro" id="IPR009267">
    <property type="entry name" value="NTP_transf_6"/>
</dbReference>
<accession>A0ABR8LFH2</accession>
<protein>
    <submittedName>
        <fullName evidence="1">Nucleotidyltransferase family protein</fullName>
    </submittedName>
</protein>
<dbReference type="Proteomes" id="UP000624419">
    <property type="component" value="Unassembled WGS sequence"/>
</dbReference>
<evidence type="ECO:0000313" key="2">
    <source>
        <dbReference type="Proteomes" id="UP000624419"/>
    </source>
</evidence>
<dbReference type="PANTHER" id="PTHR39166">
    <property type="entry name" value="BLL1166 PROTEIN"/>
    <property type="match status" value="1"/>
</dbReference>